<dbReference type="Gene3D" id="2.160.10.10">
    <property type="entry name" value="Hexapeptide repeat proteins"/>
    <property type="match status" value="1"/>
</dbReference>
<protein>
    <submittedName>
        <fullName evidence="1">N-acetyltransferase</fullName>
    </submittedName>
</protein>
<proteinExistence type="predicted"/>
<dbReference type="InterPro" id="IPR001451">
    <property type="entry name" value="Hexapep"/>
</dbReference>
<evidence type="ECO:0000313" key="1">
    <source>
        <dbReference type="EMBL" id="NZA39242.1"/>
    </source>
</evidence>
<dbReference type="PANTHER" id="PTHR43300">
    <property type="entry name" value="ACETYLTRANSFERASE"/>
    <property type="match status" value="1"/>
</dbReference>
<sequence length="193" mass="21289">MKRDYYIHESSYIGENVTVGEKTKIWQFCNIMDGVSIGKNCNIGQNVFMEQGVKIGNNTTIKNNIALYTGVVCEDDVFLGPNSVFTNVVNPRSFISRKKEYRPTLVKKGASIGANATVVCGSTIGSYAMVGAGSVITKDVPDYALVYGNPARLKGYVCQCGKKLTKSNEYYVCSECGKKYRICKENKIKLIEV</sequence>
<accession>A0A853JRM1</accession>
<dbReference type="Pfam" id="PF14602">
    <property type="entry name" value="Hexapep_2"/>
    <property type="match status" value="1"/>
</dbReference>
<dbReference type="SUPFAM" id="SSF51161">
    <property type="entry name" value="Trimeric LpxA-like enzymes"/>
    <property type="match status" value="1"/>
</dbReference>
<dbReference type="GO" id="GO:0016740">
    <property type="term" value="F:transferase activity"/>
    <property type="evidence" value="ECO:0007669"/>
    <property type="project" value="UniProtKB-KW"/>
</dbReference>
<dbReference type="CDD" id="cd03358">
    <property type="entry name" value="LbH_WxcM_N_like"/>
    <property type="match status" value="1"/>
</dbReference>
<dbReference type="PANTHER" id="PTHR43300:SF4">
    <property type="entry name" value="ACYL-[ACYL-CARRIER-PROTEIN]--UDP-N-ACETYLGLUCOSAMINE O-ACYLTRANSFERASE"/>
    <property type="match status" value="1"/>
</dbReference>
<dbReference type="AlphaFoldDB" id="A0A853JRM1"/>
<comment type="caution">
    <text evidence="1">The sequence shown here is derived from an EMBL/GenBank/DDBJ whole genome shotgun (WGS) entry which is preliminary data.</text>
</comment>
<keyword evidence="1" id="KW-0808">Transferase</keyword>
<dbReference type="EMBL" id="JACCKS010000017">
    <property type="protein sequence ID" value="NZA39242.1"/>
    <property type="molecule type" value="Genomic_DNA"/>
</dbReference>
<dbReference type="Proteomes" id="UP000586254">
    <property type="component" value="Unassembled WGS sequence"/>
</dbReference>
<dbReference type="RefSeq" id="WP_180493756.1">
    <property type="nucleotide sequence ID" value="NZ_DBFXFH010000036.1"/>
</dbReference>
<gene>
    <name evidence="1" type="ORF">H0N91_14175</name>
</gene>
<dbReference type="InterPro" id="IPR050179">
    <property type="entry name" value="Trans_hexapeptide_repeat"/>
</dbReference>
<name>A0A853JRM1_9FIRM</name>
<dbReference type="InterPro" id="IPR011004">
    <property type="entry name" value="Trimer_LpxA-like_sf"/>
</dbReference>
<organism evidence="1 2">
    <name type="scientific">Eubacterium callanderi</name>
    <dbReference type="NCBI Taxonomy" id="53442"/>
    <lineage>
        <taxon>Bacteria</taxon>
        <taxon>Bacillati</taxon>
        <taxon>Bacillota</taxon>
        <taxon>Clostridia</taxon>
        <taxon>Eubacteriales</taxon>
        <taxon>Eubacteriaceae</taxon>
        <taxon>Eubacterium</taxon>
    </lineage>
</organism>
<evidence type="ECO:0000313" key="2">
    <source>
        <dbReference type="Proteomes" id="UP000586254"/>
    </source>
</evidence>
<dbReference type="Pfam" id="PF00132">
    <property type="entry name" value="Hexapep"/>
    <property type="match status" value="1"/>
</dbReference>
<reference evidence="1 2" key="1">
    <citation type="submission" date="2020-07" db="EMBL/GenBank/DDBJ databases">
        <title>Organ Donor 1.</title>
        <authorList>
            <person name="Marsh A.J."/>
            <person name="Azcarate-Peril M.A."/>
        </authorList>
    </citation>
    <scope>NUCLEOTIDE SEQUENCE [LARGE SCALE GENOMIC DNA]</scope>
    <source>
        <strain evidence="1 2">AMC0717</strain>
    </source>
</reference>